<gene>
    <name evidence="1" type="ORF">CSUI_008423</name>
</gene>
<accession>A0A2C6KMA3</accession>
<dbReference type="AlphaFoldDB" id="A0A2C6KMA3"/>
<sequence>MFSISSLYVFFPLSSMSPPALLFSLPSGEPGDQQPARLVVVFSP</sequence>
<organism evidence="1 2">
    <name type="scientific">Cystoisospora suis</name>
    <dbReference type="NCBI Taxonomy" id="483139"/>
    <lineage>
        <taxon>Eukaryota</taxon>
        <taxon>Sar</taxon>
        <taxon>Alveolata</taxon>
        <taxon>Apicomplexa</taxon>
        <taxon>Conoidasida</taxon>
        <taxon>Coccidia</taxon>
        <taxon>Eucoccidiorida</taxon>
        <taxon>Eimeriorina</taxon>
        <taxon>Sarcocystidae</taxon>
        <taxon>Cystoisospora</taxon>
    </lineage>
</organism>
<dbReference type="VEuPathDB" id="ToxoDB:CSUI_008423"/>
<name>A0A2C6KMA3_9APIC</name>
<keyword evidence="2" id="KW-1185">Reference proteome</keyword>
<proteinExistence type="predicted"/>
<dbReference type="Proteomes" id="UP000221165">
    <property type="component" value="Unassembled WGS sequence"/>
</dbReference>
<protein>
    <submittedName>
        <fullName evidence="1">Uncharacterized protein</fullName>
    </submittedName>
</protein>
<reference evidence="1 2" key="1">
    <citation type="journal article" date="2017" name="Int. J. Parasitol.">
        <title>The genome of the protozoan parasite Cystoisospora suis and a reverse vaccinology approach to identify vaccine candidates.</title>
        <authorList>
            <person name="Palmieri N."/>
            <person name="Shrestha A."/>
            <person name="Ruttkowski B."/>
            <person name="Beck T."/>
            <person name="Vogl C."/>
            <person name="Tomley F."/>
            <person name="Blake D.P."/>
            <person name="Joachim A."/>
        </authorList>
    </citation>
    <scope>NUCLEOTIDE SEQUENCE [LARGE SCALE GENOMIC DNA]</scope>
    <source>
        <strain evidence="1 2">Wien I</strain>
    </source>
</reference>
<dbReference type="GeneID" id="94431767"/>
<dbReference type="EMBL" id="MIGC01004710">
    <property type="protein sequence ID" value="PHJ17758.1"/>
    <property type="molecule type" value="Genomic_DNA"/>
</dbReference>
<evidence type="ECO:0000313" key="2">
    <source>
        <dbReference type="Proteomes" id="UP000221165"/>
    </source>
</evidence>
<evidence type="ECO:0000313" key="1">
    <source>
        <dbReference type="EMBL" id="PHJ17758.1"/>
    </source>
</evidence>
<comment type="caution">
    <text evidence="1">The sequence shown here is derived from an EMBL/GenBank/DDBJ whole genome shotgun (WGS) entry which is preliminary data.</text>
</comment>
<dbReference type="RefSeq" id="XP_067919473.1">
    <property type="nucleotide sequence ID" value="XM_068068556.1"/>
</dbReference>